<keyword evidence="13 18" id="KW-0456">Lyase</keyword>
<keyword evidence="11" id="KW-0411">Iron-sulfur</keyword>
<evidence type="ECO:0000313" key="21">
    <source>
        <dbReference type="Proteomes" id="UP001431572"/>
    </source>
</evidence>
<dbReference type="PROSITE" id="PS01244">
    <property type="entry name" value="ACONITASE_2"/>
    <property type="match status" value="1"/>
</dbReference>
<dbReference type="RefSeq" id="WP_341469143.1">
    <property type="nucleotide sequence ID" value="NZ_CP128399.1"/>
</dbReference>
<keyword evidence="10" id="KW-0408">Iron</keyword>
<gene>
    <name evidence="18" type="primary">lysF</name>
    <name evidence="18" type="ORF">HXX08_05780</name>
    <name evidence="19" type="ORF">OZ401_000503</name>
</gene>
<dbReference type="GO" id="GO:0009085">
    <property type="term" value="P:lysine biosynthetic process"/>
    <property type="evidence" value="ECO:0007669"/>
    <property type="project" value="UniProtKB-KW"/>
</dbReference>
<evidence type="ECO:0000256" key="7">
    <source>
        <dbReference type="ARBA" id="ARBA00022605"/>
    </source>
</evidence>
<evidence type="ECO:0000256" key="3">
    <source>
        <dbReference type="ARBA" id="ARBA00005106"/>
    </source>
</evidence>
<evidence type="ECO:0000259" key="16">
    <source>
        <dbReference type="Pfam" id="PF00330"/>
    </source>
</evidence>
<comment type="pathway">
    <text evidence="3">Amino-acid biosynthesis; L-lysine biosynthesis via AAA pathway; L-alpha-aminoadipate from 2-oxoglutarate: step 3/5.</text>
</comment>
<evidence type="ECO:0000256" key="9">
    <source>
        <dbReference type="ARBA" id="ARBA00022946"/>
    </source>
</evidence>
<dbReference type="Pfam" id="PF00330">
    <property type="entry name" value="Aconitase"/>
    <property type="match status" value="1"/>
</dbReference>
<dbReference type="InterPro" id="IPR000573">
    <property type="entry name" value="AconitaseA/IPMdHydase_ssu_swvl"/>
</dbReference>
<protein>
    <recommendedName>
        <fullName evidence="6">Homoaconitase, mitochondrial</fullName>
        <ecNumber evidence="5">4.2.1.36</ecNumber>
    </recommendedName>
    <alternativeName>
        <fullName evidence="15">Homoaconitate hydratase</fullName>
    </alternativeName>
</protein>
<dbReference type="SUPFAM" id="SSF52016">
    <property type="entry name" value="LeuD/IlvD-like"/>
    <property type="match status" value="1"/>
</dbReference>
<evidence type="ECO:0000256" key="5">
    <source>
        <dbReference type="ARBA" id="ARBA00012022"/>
    </source>
</evidence>
<evidence type="ECO:0000256" key="6">
    <source>
        <dbReference type="ARBA" id="ARBA00021560"/>
    </source>
</evidence>
<feature type="domain" description="Aconitase A/isopropylmalate dehydratase small subunit swivel" evidence="17">
    <location>
        <begin position="465"/>
        <end position="581"/>
    </location>
</feature>
<keyword evidence="12" id="KW-0457">Lysine biosynthesis</keyword>
<sequence>MGQTLIEKIVQRYAVGLKPGQKVYANDFVLLKPQHVMTHDNTGAVIPKFESMGASGVFDSKQPVFALDHDVQNKSKENLGKYTKIETFARKQEIAFFPAGTGIAHQVITEEGFVLPGTVVVGSDSHSNLYGALACVGTPVVRTDAAAIWATGQTWWQIPEIIKVEITGKLGLGVTGKDVILALIGTFANDEVLNACLEFTGEGIASLTMSQRKTIANMTTEWGALAGVFPYDSRVRDYLLNRVEFFEKRGDQNPRITRAMIDETDCMDLKPDLDAYYAKEIIFDLGSVTPTVAGPNEVKAMVFLPELEQQRIKIDKAYLLSCVNSRLDDIEEAAAVVKNRKFATGVKFYLAAASAQIEQQAKELGYWQTLVEAGAQTLTAGCGPCIGLGEGVLEPGEVAISATNRNYKGRMGSPGANVYLASPAVVAASALEGYICGTQTLPSRPVVARLENRPRQNQAAAAAQDILPGFPTVIEGELLFVPKDNMNTDAIYGKEYTYNDNLLPAEMATKAFLNYDPEFQQITREGDILAGGWNFGSGSSREQAATTLKYRGLQLVIAGSYSQTYKRNAFNNGYIALECPELINWLKEKFNSSNLLTIRTGINTRLDFVNSEIHCGERKFGFSPLGAVAQRLVITGGFEQLIQEQIKSTQKAQA</sequence>
<reference evidence="19" key="2">
    <citation type="journal article" date="2024" name="Nature">
        <title>Anoxygenic phototroph of the Chloroflexota uses a type I reaction centre.</title>
        <authorList>
            <person name="Tsuji J.M."/>
            <person name="Shaw N.A."/>
            <person name="Nagashima S."/>
            <person name="Venkiteswaran J.J."/>
            <person name="Schiff S.L."/>
            <person name="Watanabe T."/>
            <person name="Fukui M."/>
            <person name="Hanada S."/>
            <person name="Tank M."/>
            <person name="Neufeld J.D."/>
        </authorList>
    </citation>
    <scope>NUCLEOTIDE SEQUENCE</scope>
    <source>
        <strain evidence="19">L227-S17</strain>
    </source>
</reference>
<dbReference type="InterPro" id="IPR004418">
    <property type="entry name" value="Homoaconitase_mito"/>
</dbReference>
<evidence type="ECO:0000256" key="10">
    <source>
        <dbReference type="ARBA" id="ARBA00023004"/>
    </source>
</evidence>
<keyword evidence="7" id="KW-0028">Amino-acid biosynthesis</keyword>
<dbReference type="PANTHER" id="PTHR43822:SF2">
    <property type="entry name" value="HOMOACONITASE, MITOCHONDRIAL"/>
    <property type="match status" value="1"/>
</dbReference>
<evidence type="ECO:0000256" key="13">
    <source>
        <dbReference type="ARBA" id="ARBA00023239"/>
    </source>
</evidence>
<organism evidence="18 20">
    <name type="scientific">Candidatus Chlorohelix allophototropha</name>
    <dbReference type="NCBI Taxonomy" id="3003348"/>
    <lineage>
        <taxon>Bacteria</taxon>
        <taxon>Bacillati</taxon>
        <taxon>Chloroflexota</taxon>
        <taxon>Chloroflexia</taxon>
        <taxon>Candidatus Chloroheliales</taxon>
        <taxon>Candidatus Chloroheliaceae</taxon>
        <taxon>Candidatus Chlorohelix</taxon>
    </lineage>
</organism>
<evidence type="ECO:0000256" key="14">
    <source>
        <dbReference type="ARBA" id="ARBA00029338"/>
    </source>
</evidence>
<comment type="function">
    <text evidence="2">Catalyzes the reversible hydration of cis-homoaconitate to (2R,3S)-homoisocitrate, a step in the alpha-aminoadipate pathway for lysine biosynthesis.</text>
</comment>
<dbReference type="GO" id="GO:0051539">
    <property type="term" value="F:4 iron, 4 sulfur cluster binding"/>
    <property type="evidence" value="ECO:0007669"/>
    <property type="project" value="InterPro"/>
</dbReference>
<dbReference type="PANTHER" id="PTHR43822">
    <property type="entry name" value="HOMOACONITASE, MITOCHONDRIAL-RELATED"/>
    <property type="match status" value="1"/>
</dbReference>
<dbReference type="Proteomes" id="UP000521676">
    <property type="component" value="Unassembled WGS sequence"/>
</dbReference>
<dbReference type="Gene3D" id="3.30.499.10">
    <property type="entry name" value="Aconitase, domain 3"/>
    <property type="match status" value="2"/>
</dbReference>
<evidence type="ECO:0000256" key="2">
    <source>
        <dbReference type="ARBA" id="ARBA00003422"/>
    </source>
</evidence>
<dbReference type="InterPro" id="IPR036008">
    <property type="entry name" value="Aconitase_4Fe-4S_dom"/>
</dbReference>
<name>A0A8T7LYH5_9CHLR</name>
<dbReference type="Pfam" id="PF00694">
    <property type="entry name" value="Aconitase_C"/>
    <property type="match status" value="1"/>
</dbReference>
<evidence type="ECO:0000259" key="17">
    <source>
        <dbReference type="Pfam" id="PF00694"/>
    </source>
</evidence>
<dbReference type="EMBL" id="JACATZ010000001">
    <property type="protein sequence ID" value="NWJ45372.1"/>
    <property type="molecule type" value="Genomic_DNA"/>
</dbReference>
<dbReference type="Proteomes" id="UP001431572">
    <property type="component" value="Chromosome 1"/>
</dbReference>
<keyword evidence="9" id="KW-0809">Transit peptide</keyword>
<evidence type="ECO:0000256" key="4">
    <source>
        <dbReference type="ARBA" id="ARBA00007185"/>
    </source>
</evidence>
<feature type="domain" description="Aconitase/3-isopropylmalate dehydratase large subunit alpha/beta/alpha" evidence="16">
    <location>
        <begin position="27"/>
        <end position="433"/>
    </location>
</feature>
<dbReference type="NCBIfam" id="NF001614">
    <property type="entry name" value="PRK00402.1"/>
    <property type="match status" value="1"/>
</dbReference>
<comment type="catalytic activity">
    <reaction evidence="14">
        <text>(2R,3S)-homoisocitrate = cis-homoaconitate + H2O</text>
        <dbReference type="Rhea" id="RHEA:15485"/>
        <dbReference type="ChEBI" id="CHEBI:15377"/>
        <dbReference type="ChEBI" id="CHEBI:15404"/>
        <dbReference type="ChEBI" id="CHEBI:58174"/>
        <dbReference type="EC" id="4.2.1.36"/>
    </reaction>
</comment>
<evidence type="ECO:0000313" key="20">
    <source>
        <dbReference type="Proteomes" id="UP000521676"/>
    </source>
</evidence>
<dbReference type="Gene3D" id="3.20.19.10">
    <property type="entry name" value="Aconitase, domain 4"/>
    <property type="match status" value="1"/>
</dbReference>
<evidence type="ECO:0000256" key="8">
    <source>
        <dbReference type="ARBA" id="ARBA00022723"/>
    </source>
</evidence>
<dbReference type="InterPro" id="IPR015928">
    <property type="entry name" value="Aconitase/3IPM_dehydase_swvl"/>
</dbReference>
<dbReference type="InterPro" id="IPR018136">
    <property type="entry name" value="Aconitase_4Fe-4S_BS"/>
</dbReference>
<comment type="cofactor">
    <cofactor evidence="1">
        <name>[4Fe-4S] cluster</name>
        <dbReference type="ChEBI" id="CHEBI:49883"/>
    </cofactor>
</comment>
<proteinExistence type="inferred from homology"/>
<keyword evidence="8" id="KW-0479">Metal-binding</keyword>
<dbReference type="PRINTS" id="PR00415">
    <property type="entry name" value="ACONITASE"/>
</dbReference>
<keyword evidence="21" id="KW-1185">Reference proteome</keyword>
<evidence type="ECO:0000313" key="18">
    <source>
        <dbReference type="EMBL" id="NWJ45372.1"/>
    </source>
</evidence>
<comment type="similarity">
    <text evidence="4">Belongs to the aconitase/IPM isomerase family.</text>
</comment>
<dbReference type="InterPro" id="IPR001030">
    <property type="entry name" value="Acoase/IPM_deHydtase_lsu_aba"/>
</dbReference>
<dbReference type="NCBIfam" id="TIGR00139">
    <property type="entry name" value="h_aconitase"/>
    <property type="match status" value="1"/>
</dbReference>
<evidence type="ECO:0000256" key="11">
    <source>
        <dbReference type="ARBA" id="ARBA00023014"/>
    </source>
</evidence>
<dbReference type="AlphaFoldDB" id="A0A8T7LYH5"/>
<dbReference type="GO" id="GO:0004409">
    <property type="term" value="F:homoaconitate hydratase activity"/>
    <property type="evidence" value="ECO:0007669"/>
    <property type="project" value="UniProtKB-EC"/>
</dbReference>
<evidence type="ECO:0000256" key="15">
    <source>
        <dbReference type="ARBA" id="ARBA00032706"/>
    </source>
</evidence>
<dbReference type="EMBL" id="CP128399">
    <property type="protein sequence ID" value="WJW67244.1"/>
    <property type="molecule type" value="Genomic_DNA"/>
</dbReference>
<dbReference type="InterPro" id="IPR050067">
    <property type="entry name" value="IPM_dehydratase_rel_enz"/>
</dbReference>
<accession>A0A8T7LYH5</accession>
<dbReference type="GO" id="GO:0046872">
    <property type="term" value="F:metal ion binding"/>
    <property type="evidence" value="ECO:0007669"/>
    <property type="project" value="UniProtKB-KW"/>
</dbReference>
<evidence type="ECO:0000256" key="1">
    <source>
        <dbReference type="ARBA" id="ARBA00001966"/>
    </source>
</evidence>
<dbReference type="InterPro" id="IPR015931">
    <property type="entry name" value="Acnase/IPM_dHydase_lsu_aba_1/3"/>
</dbReference>
<dbReference type="SUPFAM" id="SSF53732">
    <property type="entry name" value="Aconitase iron-sulfur domain"/>
    <property type="match status" value="1"/>
</dbReference>
<reference evidence="18 20" key="1">
    <citation type="submission" date="2020-06" db="EMBL/GenBank/DDBJ databases">
        <title>Anoxygenic phototrophic Chloroflexota member uses a Type I reaction center.</title>
        <authorList>
            <person name="Tsuji J.M."/>
            <person name="Shaw N.A."/>
            <person name="Nagashima S."/>
            <person name="Venkiteswaran J."/>
            <person name="Schiff S.L."/>
            <person name="Hanada S."/>
            <person name="Tank M."/>
            <person name="Neufeld J.D."/>
        </authorList>
    </citation>
    <scope>NUCLEOTIDE SEQUENCE [LARGE SCALE GENOMIC DNA]</scope>
    <source>
        <strain evidence="18">L227-S17</strain>
    </source>
</reference>
<evidence type="ECO:0000256" key="12">
    <source>
        <dbReference type="ARBA" id="ARBA00023154"/>
    </source>
</evidence>
<evidence type="ECO:0000313" key="19">
    <source>
        <dbReference type="EMBL" id="WJW67244.1"/>
    </source>
</evidence>
<dbReference type="EC" id="4.2.1.36" evidence="5"/>